<feature type="binding site" evidence="6">
    <location>
        <position position="213"/>
    </location>
    <ligand>
        <name>ATP</name>
        <dbReference type="ChEBI" id="CHEBI:30616"/>
    </ligand>
</feature>
<dbReference type="GO" id="GO:0016020">
    <property type="term" value="C:membrane"/>
    <property type="evidence" value="ECO:0007669"/>
    <property type="project" value="UniProtKB-SubCell"/>
</dbReference>
<dbReference type="InterPro" id="IPR036426">
    <property type="entry name" value="Bulb-type_lectin_dom_sf"/>
</dbReference>
<evidence type="ECO:0000313" key="8">
    <source>
        <dbReference type="Proteomes" id="UP001370490"/>
    </source>
</evidence>
<evidence type="ECO:0000256" key="4">
    <source>
        <dbReference type="ARBA" id="ARBA00022989"/>
    </source>
</evidence>
<keyword evidence="6" id="KW-0067">ATP-binding</keyword>
<evidence type="ECO:0000313" key="7">
    <source>
        <dbReference type="EMBL" id="KAK6918950.1"/>
    </source>
</evidence>
<evidence type="ECO:0000256" key="6">
    <source>
        <dbReference type="PROSITE-ProRule" id="PRU10141"/>
    </source>
</evidence>
<sequence length="311" mass="34752">MNDTGNFFLRDASNESKILWQSFDSPNTHLVAWSQPKQTWLTSPQEGAFVFGPNQGSNVSCFVAGFAEKSPNDWGPNNYSSGCERRIPLTCENNVSSNGAKDKFLVFSSTVLPENPMKCLPRLMQHVNWSLESATSWMMVIVLHIQSLLGLAASELPSNIVVRSCFLGDNEEEEGSVICTIVTKNFSEKLGGGGFGSVFKGTLPYSTVIAVKKLESISQGENISEQRFCSEGTEKLLVYDYMPNGFLDTHFSMERRVQMSWTGRQDFKLHWGLPEGWLICMRSAGLHHTLRHKARKYLPDANFCPKVADFA</sequence>
<keyword evidence="4" id="KW-1133">Transmembrane helix</keyword>
<protein>
    <submittedName>
        <fullName evidence="7">Uncharacterized protein</fullName>
    </submittedName>
</protein>
<keyword evidence="5" id="KW-0472">Membrane</keyword>
<evidence type="ECO:0000256" key="1">
    <source>
        <dbReference type="ARBA" id="ARBA00004167"/>
    </source>
</evidence>
<dbReference type="AlphaFoldDB" id="A0AAN8UNW5"/>
<gene>
    <name evidence="7" type="ORF">RJ641_017372</name>
</gene>
<dbReference type="PANTHER" id="PTHR47974:SF19">
    <property type="entry name" value="RECEPTOR-LIKE SERINE_THREONINE-PROTEIN KINASE"/>
    <property type="match status" value="1"/>
</dbReference>
<comment type="caution">
    <text evidence="7">The sequence shown here is derived from an EMBL/GenBank/DDBJ whole genome shotgun (WGS) entry which is preliminary data.</text>
</comment>
<keyword evidence="8" id="KW-1185">Reference proteome</keyword>
<proteinExistence type="predicted"/>
<name>A0AAN8UNW5_9MAGN</name>
<comment type="subcellular location">
    <subcellularLocation>
        <location evidence="1">Membrane</location>
        <topology evidence="1">Single-pass membrane protein</topology>
    </subcellularLocation>
</comment>
<dbReference type="EMBL" id="JBAMMX010000022">
    <property type="protein sequence ID" value="KAK6918950.1"/>
    <property type="molecule type" value="Genomic_DNA"/>
</dbReference>
<dbReference type="SUPFAM" id="SSF56112">
    <property type="entry name" value="Protein kinase-like (PK-like)"/>
    <property type="match status" value="1"/>
</dbReference>
<dbReference type="SUPFAM" id="SSF51110">
    <property type="entry name" value="alpha-D-mannose-specific plant lectins"/>
    <property type="match status" value="1"/>
</dbReference>
<keyword evidence="3" id="KW-0732">Signal</keyword>
<dbReference type="InterPro" id="IPR017441">
    <property type="entry name" value="Protein_kinase_ATP_BS"/>
</dbReference>
<evidence type="ECO:0000256" key="2">
    <source>
        <dbReference type="ARBA" id="ARBA00022692"/>
    </source>
</evidence>
<dbReference type="Proteomes" id="UP001370490">
    <property type="component" value="Unassembled WGS sequence"/>
</dbReference>
<accession>A0AAN8UNW5</accession>
<dbReference type="PANTHER" id="PTHR47974">
    <property type="entry name" value="OS07G0415500 PROTEIN"/>
    <property type="match status" value="1"/>
</dbReference>
<reference evidence="7 8" key="1">
    <citation type="submission" date="2023-12" db="EMBL/GenBank/DDBJ databases">
        <title>A high-quality genome assembly for Dillenia turbinata (Dilleniales).</title>
        <authorList>
            <person name="Chanderbali A."/>
        </authorList>
    </citation>
    <scope>NUCLEOTIDE SEQUENCE [LARGE SCALE GENOMIC DNA]</scope>
    <source>
        <strain evidence="7">LSX21</strain>
        <tissue evidence="7">Leaf</tissue>
    </source>
</reference>
<keyword evidence="6" id="KW-0547">Nucleotide-binding</keyword>
<evidence type="ECO:0000256" key="3">
    <source>
        <dbReference type="ARBA" id="ARBA00022729"/>
    </source>
</evidence>
<dbReference type="Gene3D" id="3.30.200.20">
    <property type="entry name" value="Phosphorylase Kinase, domain 1"/>
    <property type="match status" value="1"/>
</dbReference>
<dbReference type="InterPro" id="IPR011009">
    <property type="entry name" value="Kinase-like_dom_sf"/>
</dbReference>
<dbReference type="GO" id="GO:0005524">
    <property type="term" value="F:ATP binding"/>
    <property type="evidence" value="ECO:0007669"/>
    <property type="project" value="UniProtKB-UniRule"/>
</dbReference>
<organism evidence="7 8">
    <name type="scientific">Dillenia turbinata</name>
    <dbReference type="NCBI Taxonomy" id="194707"/>
    <lineage>
        <taxon>Eukaryota</taxon>
        <taxon>Viridiplantae</taxon>
        <taxon>Streptophyta</taxon>
        <taxon>Embryophyta</taxon>
        <taxon>Tracheophyta</taxon>
        <taxon>Spermatophyta</taxon>
        <taxon>Magnoliopsida</taxon>
        <taxon>eudicotyledons</taxon>
        <taxon>Gunneridae</taxon>
        <taxon>Pentapetalae</taxon>
        <taxon>Dilleniales</taxon>
        <taxon>Dilleniaceae</taxon>
        <taxon>Dillenia</taxon>
    </lineage>
</organism>
<evidence type="ECO:0000256" key="5">
    <source>
        <dbReference type="ARBA" id="ARBA00023136"/>
    </source>
</evidence>
<dbReference type="PROSITE" id="PS00107">
    <property type="entry name" value="PROTEIN_KINASE_ATP"/>
    <property type="match status" value="1"/>
</dbReference>
<keyword evidence="2" id="KW-0812">Transmembrane</keyword>